<dbReference type="InterPro" id="IPR000618">
    <property type="entry name" value="Insect_cuticle"/>
</dbReference>
<evidence type="ECO:0000313" key="4">
    <source>
        <dbReference type="EMBL" id="EFX86587.1"/>
    </source>
</evidence>
<keyword evidence="5" id="KW-1185">Reference proteome</keyword>
<feature type="region of interest" description="Disordered" evidence="2">
    <location>
        <begin position="140"/>
        <end position="162"/>
    </location>
</feature>
<dbReference type="PANTHER" id="PTHR10380">
    <property type="entry name" value="CUTICLE PROTEIN"/>
    <property type="match status" value="1"/>
</dbReference>
<dbReference type="OrthoDB" id="6377716at2759"/>
<dbReference type="KEGG" id="dpx:DAPPUDRAFT_312930"/>
<keyword evidence="1" id="KW-0193">Cuticle</keyword>
<dbReference type="EMBL" id="GL732529">
    <property type="protein sequence ID" value="EFX86587.1"/>
    <property type="molecule type" value="Genomic_DNA"/>
</dbReference>
<dbReference type="STRING" id="6669.E9G113"/>
<dbReference type="Proteomes" id="UP000000305">
    <property type="component" value="Unassembled WGS sequence"/>
</dbReference>
<sequence>MNSFIAAILLFAYVILETSTKPTYNKDVPYAPCTVPNSKNCFISTAYTPLSVQYYSRNENGKNVFGYAYLGQAAYNVRNANGFQIGSWAYMNPEGREINVAYVSDSKGYRVMSNDLPIAPTETPEVVALRARHMAAHAALKTKVAKPEEEENNDKTDPEDEDLAKEINAAQMEFMKVFREIQAF</sequence>
<dbReference type="HOGENOM" id="CLU_1469680_0_0_1"/>
<dbReference type="InParanoid" id="E9G113"/>
<feature type="signal peptide" evidence="3">
    <location>
        <begin position="1"/>
        <end position="20"/>
    </location>
</feature>
<evidence type="ECO:0008006" key="6">
    <source>
        <dbReference type="Google" id="ProtNLM"/>
    </source>
</evidence>
<protein>
    <recommendedName>
        <fullName evidence="6">Cuticular protein</fullName>
    </recommendedName>
</protein>
<dbReference type="PANTHER" id="PTHR10380:SF196">
    <property type="entry name" value="CUTICULAR PROTEIN 72EA"/>
    <property type="match status" value="1"/>
</dbReference>
<evidence type="ECO:0000256" key="2">
    <source>
        <dbReference type="SAM" id="MobiDB-lite"/>
    </source>
</evidence>
<keyword evidence="3" id="KW-0732">Signal</keyword>
<name>E9G113_DAPPU</name>
<dbReference type="PhylomeDB" id="E9G113"/>
<reference evidence="4 5" key="1">
    <citation type="journal article" date="2011" name="Science">
        <title>The ecoresponsive genome of Daphnia pulex.</title>
        <authorList>
            <person name="Colbourne J.K."/>
            <person name="Pfrender M.E."/>
            <person name="Gilbert D."/>
            <person name="Thomas W.K."/>
            <person name="Tucker A."/>
            <person name="Oakley T.H."/>
            <person name="Tokishita S."/>
            <person name="Aerts A."/>
            <person name="Arnold G.J."/>
            <person name="Basu M.K."/>
            <person name="Bauer D.J."/>
            <person name="Caceres C.E."/>
            <person name="Carmel L."/>
            <person name="Casola C."/>
            <person name="Choi J.H."/>
            <person name="Detter J.C."/>
            <person name="Dong Q."/>
            <person name="Dusheyko S."/>
            <person name="Eads B.D."/>
            <person name="Frohlich T."/>
            <person name="Geiler-Samerotte K.A."/>
            <person name="Gerlach D."/>
            <person name="Hatcher P."/>
            <person name="Jogdeo S."/>
            <person name="Krijgsveld J."/>
            <person name="Kriventseva E.V."/>
            <person name="Kultz D."/>
            <person name="Laforsch C."/>
            <person name="Lindquist E."/>
            <person name="Lopez J."/>
            <person name="Manak J.R."/>
            <person name="Muller J."/>
            <person name="Pangilinan J."/>
            <person name="Patwardhan R.P."/>
            <person name="Pitluck S."/>
            <person name="Pritham E.J."/>
            <person name="Rechtsteiner A."/>
            <person name="Rho M."/>
            <person name="Rogozin I.B."/>
            <person name="Sakarya O."/>
            <person name="Salamov A."/>
            <person name="Schaack S."/>
            <person name="Shapiro H."/>
            <person name="Shiga Y."/>
            <person name="Skalitzky C."/>
            <person name="Smith Z."/>
            <person name="Souvorov A."/>
            <person name="Sung W."/>
            <person name="Tang Z."/>
            <person name="Tsuchiya D."/>
            <person name="Tu H."/>
            <person name="Vos H."/>
            <person name="Wang M."/>
            <person name="Wolf Y.I."/>
            <person name="Yamagata H."/>
            <person name="Yamada T."/>
            <person name="Ye Y."/>
            <person name="Shaw J.R."/>
            <person name="Andrews J."/>
            <person name="Crease T.J."/>
            <person name="Tang H."/>
            <person name="Lucas S.M."/>
            <person name="Robertson H.M."/>
            <person name="Bork P."/>
            <person name="Koonin E.V."/>
            <person name="Zdobnov E.M."/>
            <person name="Grigoriev I.V."/>
            <person name="Lynch M."/>
            <person name="Boore J.L."/>
        </authorList>
    </citation>
    <scope>NUCLEOTIDE SEQUENCE [LARGE SCALE GENOMIC DNA]</scope>
</reference>
<evidence type="ECO:0000256" key="3">
    <source>
        <dbReference type="SAM" id="SignalP"/>
    </source>
</evidence>
<dbReference type="GO" id="GO:0008010">
    <property type="term" value="F:structural constituent of chitin-based larval cuticle"/>
    <property type="evidence" value="ECO:0000318"/>
    <property type="project" value="GO_Central"/>
</dbReference>
<dbReference type="Pfam" id="PF00379">
    <property type="entry name" value="Chitin_bind_4"/>
    <property type="match status" value="1"/>
</dbReference>
<dbReference type="GO" id="GO:0062129">
    <property type="term" value="C:chitin-based extracellular matrix"/>
    <property type="evidence" value="ECO:0000318"/>
    <property type="project" value="GO_Central"/>
</dbReference>
<dbReference type="InterPro" id="IPR050468">
    <property type="entry name" value="Cuticle_Struct_Prot"/>
</dbReference>
<organism evidence="4 5">
    <name type="scientific">Daphnia pulex</name>
    <name type="common">Water flea</name>
    <dbReference type="NCBI Taxonomy" id="6669"/>
    <lineage>
        <taxon>Eukaryota</taxon>
        <taxon>Metazoa</taxon>
        <taxon>Ecdysozoa</taxon>
        <taxon>Arthropoda</taxon>
        <taxon>Crustacea</taxon>
        <taxon>Branchiopoda</taxon>
        <taxon>Diplostraca</taxon>
        <taxon>Cladocera</taxon>
        <taxon>Anomopoda</taxon>
        <taxon>Daphniidae</taxon>
        <taxon>Daphnia</taxon>
    </lineage>
</organism>
<proteinExistence type="predicted"/>
<evidence type="ECO:0000313" key="5">
    <source>
        <dbReference type="Proteomes" id="UP000000305"/>
    </source>
</evidence>
<dbReference type="PROSITE" id="PS51155">
    <property type="entry name" value="CHIT_BIND_RR_2"/>
    <property type="match status" value="1"/>
</dbReference>
<feature type="compositionally biased region" description="Acidic residues" evidence="2">
    <location>
        <begin position="148"/>
        <end position="162"/>
    </location>
</feature>
<evidence type="ECO:0000256" key="1">
    <source>
        <dbReference type="PROSITE-ProRule" id="PRU00497"/>
    </source>
</evidence>
<gene>
    <name evidence="4" type="ORF">DAPPUDRAFT_312930</name>
</gene>
<feature type="chain" id="PRO_5003239931" description="Cuticular protein" evidence="3">
    <location>
        <begin position="21"/>
        <end position="184"/>
    </location>
</feature>
<dbReference type="FunCoup" id="E9G113">
    <property type="interactions" value="142"/>
</dbReference>
<dbReference type="AlphaFoldDB" id="E9G113"/>
<accession>E9G113</accession>